<dbReference type="RefSeq" id="WP_006972788.1">
    <property type="nucleotide sequence ID" value="NZ_ABCS01000036.1"/>
</dbReference>
<evidence type="ECO:0000313" key="2">
    <source>
        <dbReference type="EMBL" id="EDM78036.1"/>
    </source>
</evidence>
<accession>A6G7U3</accession>
<feature type="compositionally biased region" description="Basic and acidic residues" evidence="1">
    <location>
        <begin position="17"/>
        <end position="46"/>
    </location>
</feature>
<evidence type="ECO:0000256" key="1">
    <source>
        <dbReference type="SAM" id="MobiDB-lite"/>
    </source>
</evidence>
<dbReference type="OrthoDB" id="5515870at2"/>
<dbReference type="EMBL" id="ABCS01000036">
    <property type="protein sequence ID" value="EDM78036.1"/>
    <property type="molecule type" value="Genomic_DNA"/>
</dbReference>
<sequence>MGGSSLAACTEEEGDAVQDKTREVVDGVEGKSRALGKELQDNYGDQSKEIAAKAGEKGKDLMAQAGERGKELAGEAGEKGKAFAGEAGQEARARLQKLWGEVPERGELSEQAKGLLHDGAQVSNAGAEAAVTKGTQLAPVAADIAKTLMSAVDSELLIEPVVQDLADEAARAELDAKIADMPRVETIDGVQVGFKELVQTDTAGRTTESSYLILWRRDDKLLGLVYRSKKRVKVDELIAQAPRLLKLVQGSMG</sequence>
<gene>
    <name evidence="2" type="ORF">PPSIR1_23504</name>
</gene>
<dbReference type="AlphaFoldDB" id="A6G7U3"/>
<dbReference type="Proteomes" id="UP000005801">
    <property type="component" value="Unassembled WGS sequence"/>
</dbReference>
<dbReference type="STRING" id="391625.PPSIR1_23504"/>
<reference evidence="2 3" key="1">
    <citation type="submission" date="2007-06" db="EMBL/GenBank/DDBJ databases">
        <authorList>
            <person name="Shimkets L."/>
            <person name="Ferriera S."/>
            <person name="Johnson J."/>
            <person name="Kravitz S."/>
            <person name="Beeson K."/>
            <person name="Sutton G."/>
            <person name="Rogers Y.-H."/>
            <person name="Friedman R."/>
            <person name="Frazier M."/>
            <person name="Venter J.C."/>
        </authorList>
    </citation>
    <scope>NUCLEOTIDE SEQUENCE [LARGE SCALE GENOMIC DNA]</scope>
    <source>
        <strain evidence="2 3">SIR-1</strain>
    </source>
</reference>
<proteinExistence type="predicted"/>
<protein>
    <submittedName>
        <fullName evidence="2">Uncharacterized protein</fullName>
    </submittedName>
</protein>
<keyword evidence="3" id="KW-1185">Reference proteome</keyword>
<feature type="region of interest" description="Disordered" evidence="1">
    <location>
        <begin position="1"/>
        <end position="46"/>
    </location>
</feature>
<organism evidence="2 3">
    <name type="scientific">Plesiocystis pacifica SIR-1</name>
    <dbReference type="NCBI Taxonomy" id="391625"/>
    <lineage>
        <taxon>Bacteria</taxon>
        <taxon>Pseudomonadati</taxon>
        <taxon>Myxococcota</taxon>
        <taxon>Polyangia</taxon>
        <taxon>Nannocystales</taxon>
        <taxon>Nannocystaceae</taxon>
        <taxon>Plesiocystis</taxon>
    </lineage>
</organism>
<comment type="caution">
    <text evidence="2">The sequence shown here is derived from an EMBL/GenBank/DDBJ whole genome shotgun (WGS) entry which is preliminary data.</text>
</comment>
<evidence type="ECO:0000313" key="3">
    <source>
        <dbReference type="Proteomes" id="UP000005801"/>
    </source>
</evidence>
<name>A6G7U3_9BACT</name>